<evidence type="ECO:0000313" key="2">
    <source>
        <dbReference type="Proteomes" id="UP000439903"/>
    </source>
</evidence>
<reference evidence="1 2" key="1">
    <citation type="journal article" date="2019" name="Environ. Microbiol.">
        <title>At the nexus of three kingdoms: the genome of the mycorrhizal fungus Gigaspora margarita provides insights into plant, endobacterial and fungal interactions.</title>
        <authorList>
            <person name="Venice F."/>
            <person name="Ghignone S."/>
            <person name="Salvioli di Fossalunga A."/>
            <person name="Amselem J."/>
            <person name="Novero M."/>
            <person name="Xianan X."/>
            <person name="Sedzielewska Toro K."/>
            <person name="Morin E."/>
            <person name="Lipzen A."/>
            <person name="Grigoriev I.V."/>
            <person name="Henrissat B."/>
            <person name="Martin F.M."/>
            <person name="Bonfante P."/>
        </authorList>
    </citation>
    <scope>NUCLEOTIDE SEQUENCE [LARGE SCALE GENOMIC DNA]</scope>
    <source>
        <strain evidence="1 2">BEG34</strain>
    </source>
</reference>
<gene>
    <name evidence="1" type="ORF">F8M41_010425</name>
</gene>
<comment type="caution">
    <text evidence="1">The sequence shown here is derived from an EMBL/GenBank/DDBJ whole genome shotgun (WGS) entry which is preliminary data.</text>
</comment>
<proteinExistence type="predicted"/>
<organism evidence="1 2">
    <name type="scientific">Gigaspora margarita</name>
    <dbReference type="NCBI Taxonomy" id="4874"/>
    <lineage>
        <taxon>Eukaryota</taxon>
        <taxon>Fungi</taxon>
        <taxon>Fungi incertae sedis</taxon>
        <taxon>Mucoromycota</taxon>
        <taxon>Glomeromycotina</taxon>
        <taxon>Glomeromycetes</taxon>
        <taxon>Diversisporales</taxon>
        <taxon>Gigasporaceae</taxon>
        <taxon>Gigaspora</taxon>
    </lineage>
</organism>
<sequence length="137" mass="16077">MNALPILDVDEYFPECVNDMNVEPLPISDVNKYFSVDEYYPENAKDMNVMNVEPSPILDLNEYFLFDEFSECDNDINVEQPLPNDFSYINKATESMENDLEITHIIENQENIGDNNREIIYTIALGMDFRNWEELDM</sequence>
<accession>A0A8H3X2F7</accession>
<dbReference type="AlphaFoldDB" id="A0A8H3X2F7"/>
<keyword evidence="2" id="KW-1185">Reference proteome</keyword>
<evidence type="ECO:0000313" key="1">
    <source>
        <dbReference type="EMBL" id="KAF0393421.1"/>
    </source>
</evidence>
<dbReference type="EMBL" id="WTPW01002171">
    <property type="protein sequence ID" value="KAF0393421.1"/>
    <property type="molecule type" value="Genomic_DNA"/>
</dbReference>
<dbReference type="Proteomes" id="UP000439903">
    <property type="component" value="Unassembled WGS sequence"/>
</dbReference>
<name>A0A8H3X2F7_GIGMA</name>
<protein>
    <submittedName>
        <fullName evidence="1">Uncharacterized protein</fullName>
    </submittedName>
</protein>